<gene>
    <name evidence="1" type="ORF">C4B59_04575</name>
</gene>
<accession>A0AC61L4B4</accession>
<sequence length="260" mass="27527">MNDQTSWMGVLLLACLLVMAGLASAGLLGGGHDMLEIQPQPAIQQKKMITTGGHGTVDVQPDEALVRLAVVTQTGDAKSASEENTKKMDAVLAALDKLGIAKEDIATSGYRVQPRYNRSGKDQRIVGFQVHNSLEVTVRDLEMVGDVLDVTLRSGANEIDGVTFTLSEGQQTAFRNKAIELAVSKAKTDAISVANASGVRIVGPLEISTTGSQLSSYRAYADYGGDPNDVEALSKAAIAPQIQPGDVTVSAYVTVVYEFE</sequence>
<dbReference type="EMBL" id="PQXF01000006">
    <property type="protein sequence ID" value="PXF61232.1"/>
    <property type="molecule type" value="Genomic_DNA"/>
</dbReference>
<comment type="caution">
    <text evidence="1">The sequence shown here is derived from an EMBL/GenBank/DDBJ whole genome shotgun (WGS) entry which is preliminary data.</text>
</comment>
<dbReference type="Proteomes" id="UP000248329">
    <property type="component" value="Unassembled WGS sequence"/>
</dbReference>
<protein>
    <submittedName>
        <fullName evidence="1">Uncharacterized protein</fullName>
    </submittedName>
</protein>
<evidence type="ECO:0000313" key="2">
    <source>
        <dbReference type="Proteomes" id="UP000248329"/>
    </source>
</evidence>
<name>A0AC61L4B4_9EURY</name>
<organism evidence="1 2">
    <name type="scientific">Candidatus Methanogaster sp</name>
    <dbReference type="NCBI Taxonomy" id="3386292"/>
    <lineage>
        <taxon>Archaea</taxon>
        <taxon>Methanobacteriati</taxon>
        <taxon>Methanobacteriota</taxon>
        <taxon>Stenosarchaea group</taxon>
        <taxon>Methanomicrobia</taxon>
        <taxon>Methanosarcinales</taxon>
        <taxon>ANME-2 cluster</taxon>
        <taxon>Candidatus Methanogasteraceae</taxon>
        <taxon>Candidatus Methanogaster</taxon>
    </lineage>
</organism>
<proteinExistence type="predicted"/>
<evidence type="ECO:0000313" key="1">
    <source>
        <dbReference type="EMBL" id="PXF61232.1"/>
    </source>
</evidence>
<reference evidence="1" key="1">
    <citation type="submission" date="2018-01" db="EMBL/GenBank/DDBJ databases">
        <authorList>
            <person name="Krukenberg V."/>
        </authorList>
    </citation>
    <scope>NUCLEOTIDE SEQUENCE</scope>
    <source>
        <strain evidence="1">E20ANME2</strain>
    </source>
</reference>